<feature type="transmembrane region" description="Helical" evidence="1">
    <location>
        <begin position="25"/>
        <end position="45"/>
    </location>
</feature>
<proteinExistence type="predicted"/>
<dbReference type="Proteomes" id="UP000762676">
    <property type="component" value="Unassembled WGS sequence"/>
</dbReference>
<keyword evidence="1" id="KW-1133">Transmembrane helix</keyword>
<sequence>MYVYLHLSIHLSHGSCLITPDSSEVVLVLVACLVSFSPVWSVYLWNHRANSSLFSSQSPNPVSTLLVFTQVQLDVGQMLTWSFEITGDRDRQNTTGDSRFLDVGVWNPCVITCTGTCIDVFSPTSLLTLCDAHTVSRVTGSFQ</sequence>
<keyword evidence="1" id="KW-0472">Membrane</keyword>
<comment type="caution">
    <text evidence="2">The sequence shown here is derived from an EMBL/GenBank/DDBJ whole genome shotgun (WGS) entry which is preliminary data.</text>
</comment>
<keyword evidence="1" id="KW-0812">Transmembrane</keyword>
<gene>
    <name evidence="2" type="ORF">ElyMa_006764600</name>
</gene>
<keyword evidence="3" id="KW-1185">Reference proteome</keyword>
<reference evidence="2 3" key="1">
    <citation type="journal article" date="2021" name="Elife">
        <title>Chloroplast acquisition without the gene transfer in kleptoplastic sea slugs, Plakobranchus ocellatus.</title>
        <authorList>
            <person name="Maeda T."/>
            <person name="Takahashi S."/>
            <person name="Yoshida T."/>
            <person name="Shimamura S."/>
            <person name="Takaki Y."/>
            <person name="Nagai Y."/>
            <person name="Toyoda A."/>
            <person name="Suzuki Y."/>
            <person name="Arimoto A."/>
            <person name="Ishii H."/>
            <person name="Satoh N."/>
            <person name="Nishiyama T."/>
            <person name="Hasebe M."/>
            <person name="Maruyama T."/>
            <person name="Minagawa J."/>
            <person name="Obokata J."/>
            <person name="Shigenobu S."/>
        </authorList>
    </citation>
    <scope>NUCLEOTIDE SEQUENCE [LARGE SCALE GENOMIC DNA]</scope>
</reference>
<dbReference type="EMBL" id="BMAT01013546">
    <property type="protein sequence ID" value="GFS15159.1"/>
    <property type="molecule type" value="Genomic_DNA"/>
</dbReference>
<dbReference type="AlphaFoldDB" id="A0AAV4IZL0"/>
<evidence type="ECO:0000313" key="3">
    <source>
        <dbReference type="Proteomes" id="UP000762676"/>
    </source>
</evidence>
<evidence type="ECO:0000313" key="2">
    <source>
        <dbReference type="EMBL" id="GFS15159.1"/>
    </source>
</evidence>
<organism evidence="2 3">
    <name type="scientific">Elysia marginata</name>
    <dbReference type="NCBI Taxonomy" id="1093978"/>
    <lineage>
        <taxon>Eukaryota</taxon>
        <taxon>Metazoa</taxon>
        <taxon>Spiralia</taxon>
        <taxon>Lophotrochozoa</taxon>
        <taxon>Mollusca</taxon>
        <taxon>Gastropoda</taxon>
        <taxon>Heterobranchia</taxon>
        <taxon>Euthyneura</taxon>
        <taxon>Panpulmonata</taxon>
        <taxon>Sacoglossa</taxon>
        <taxon>Placobranchoidea</taxon>
        <taxon>Plakobranchidae</taxon>
        <taxon>Elysia</taxon>
    </lineage>
</organism>
<protein>
    <submittedName>
        <fullName evidence="2">Uncharacterized protein</fullName>
    </submittedName>
</protein>
<name>A0AAV4IZL0_9GAST</name>
<evidence type="ECO:0000256" key="1">
    <source>
        <dbReference type="SAM" id="Phobius"/>
    </source>
</evidence>
<accession>A0AAV4IZL0</accession>